<comment type="caution">
    <text evidence="2">The sequence shown here is derived from an EMBL/GenBank/DDBJ whole genome shotgun (WGS) entry which is preliminary data.</text>
</comment>
<evidence type="ECO:0000256" key="1">
    <source>
        <dbReference type="SAM" id="MobiDB-lite"/>
    </source>
</evidence>
<feature type="region of interest" description="Disordered" evidence="1">
    <location>
        <begin position="455"/>
        <end position="483"/>
    </location>
</feature>
<protein>
    <recommendedName>
        <fullName evidence="4">Translation initiation factor 2</fullName>
    </recommendedName>
</protein>
<gene>
    <name evidence="2" type="ORF">KVH32_09590</name>
</gene>
<feature type="compositionally biased region" description="Basic and acidic residues" evidence="1">
    <location>
        <begin position="474"/>
        <end position="483"/>
    </location>
</feature>
<feature type="compositionally biased region" description="Low complexity" evidence="1">
    <location>
        <begin position="607"/>
        <end position="632"/>
    </location>
</feature>
<name>A0ABS7W0E0_STROV</name>
<accession>A0ABS7W0E0</accession>
<sequence>MAGGTARLRVPVGEDADRWITRTGCRRVLFVVHNVTSATRLLDVLPLFHSDVRVQMFATCTGSSPFLAGVPELLARAGLPVLPWEQAKDTEFDLVVSASYGGELGSLRGKLTILSHGTGYNKRLAAPDSPVSRTTEPPVFGLAPDWLLEDGRPLATATVLSHPEQLDRLRSTCPEAAPTAVLAGDPCYDRILAALPQRDRFRRALGVGPGQRLIVVSSTWASRSLFGGDPAGGADEPGAADLLPWLLSRLAAELPADEYRTAAVLHPNIWYGHGPGQVQAWLDSARRAGLEAIPPLDGWRQALIAADCVLGDHSSVTYYAASIGIPVVLGAFPQEDLDPRSPVAALGRTAPRLLRRGSLRAQIDRAIDAHHPDRYKALAEQTSSSPGESAVLLRRLFYDLMGIPEPEAHPALLDPLPLPPYTPTRVTAPIRVLVRQLSADPPELAVTRYAVVGDAPDPDPARAPAAPAGTAHSAADEETRETGRLSVADVVVRRAAEDDARLGPPAAWASEALDRYPYCGLVAYVDGPDRCVVRTREGDLVRLSAATDPDGRPDLCDPAVYASALHAWLTDGHTLDAALPAITVRAGTAAHHVTVEPLPQPPPTPPSAGSHASDSASSTRSRSAPIRSPFSS</sequence>
<evidence type="ECO:0000313" key="2">
    <source>
        <dbReference type="EMBL" id="MBZ6151427.1"/>
    </source>
</evidence>
<dbReference type="SUPFAM" id="SSF53756">
    <property type="entry name" value="UDP-Glycosyltransferase/glycogen phosphorylase"/>
    <property type="match status" value="1"/>
</dbReference>
<dbReference type="RefSeq" id="WP_224310047.1">
    <property type="nucleotide sequence ID" value="NZ_JAHSTB010000003.1"/>
</dbReference>
<feature type="compositionally biased region" description="Low complexity" evidence="1">
    <location>
        <begin position="462"/>
        <end position="473"/>
    </location>
</feature>
<dbReference type="Proteomes" id="UP000758701">
    <property type="component" value="Unassembled WGS sequence"/>
</dbReference>
<evidence type="ECO:0000313" key="3">
    <source>
        <dbReference type="Proteomes" id="UP000758701"/>
    </source>
</evidence>
<proteinExistence type="predicted"/>
<dbReference type="EMBL" id="JAHSTP010000003">
    <property type="protein sequence ID" value="MBZ6151427.1"/>
    <property type="molecule type" value="Genomic_DNA"/>
</dbReference>
<keyword evidence="3" id="KW-1185">Reference proteome</keyword>
<feature type="region of interest" description="Disordered" evidence="1">
    <location>
        <begin position="594"/>
        <end position="632"/>
    </location>
</feature>
<evidence type="ECO:0008006" key="4">
    <source>
        <dbReference type="Google" id="ProtNLM"/>
    </source>
</evidence>
<organism evidence="2 3">
    <name type="scientific">Streptomyces olivaceus</name>
    <dbReference type="NCBI Taxonomy" id="47716"/>
    <lineage>
        <taxon>Bacteria</taxon>
        <taxon>Bacillati</taxon>
        <taxon>Actinomycetota</taxon>
        <taxon>Actinomycetes</taxon>
        <taxon>Kitasatosporales</taxon>
        <taxon>Streptomycetaceae</taxon>
        <taxon>Streptomyces</taxon>
    </lineage>
</organism>
<reference evidence="2 3" key="1">
    <citation type="submission" date="2021-06" db="EMBL/GenBank/DDBJ databases">
        <title>Ecological speciation of a Streptomyces species isolated from different habitats and geographic origins.</title>
        <authorList>
            <person name="Wang J."/>
        </authorList>
    </citation>
    <scope>NUCLEOTIDE SEQUENCE [LARGE SCALE GENOMIC DNA]</scope>
    <source>
        <strain evidence="2 3">FXJ8.012</strain>
    </source>
</reference>